<evidence type="ECO:0000259" key="10">
    <source>
        <dbReference type="Pfam" id="PF25917"/>
    </source>
</evidence>
<proteinExistence type="inferred from homology"/>
<dbReference type="PANTHER" id="PTHR30386">
    <property type="entry name" value="MEMBRANE FUSION SUBUNIT OF EMRAB-TOLC MULTIDRUG EFFLUX PUMP"/>
    <property type="match status" value="1"/>
</dbReference>
<evidence type="ECO:0000256" key="3">
    <source>
        <dbReference type="ARBA" id="ARBA00022448"/>
    </source>
</evidence>
<dbReference type="InterPro" id="IPR010129">
    <property type="entry name" value="T1SS_HlyD"/>
</dbReference>
<evidence type="ECO:0000313" key="13">
    <source>
        <dbReference type="Proteomes" id="UP001595190"/>
    </source>
</evidence>
<dbReference type="InterPro" id="IPR058982">
    <property type="entry name" value="Beta-barrel_AprE"/>
</dbReference>
<organism evidence="12 13">
    <name type="scientific">Labrys neptuniae</name>
    <dbReference type="NCBI Taxonomy" id="376174"/>
    <lineage>
        <taxon>Bacteria</taxon>
        <taxon>Pseudomonadati</taxon>
        <taxon>Pseudomonadota</taxon>
        <taxon>Alphaproteobacteria</taxon>
        <taxon>Hyphomicrobiales</taxon>
        <taxon>Xanthobacteraceae</taxon>
        <taxon>Labrys</taxon>
    </lineage>
</organism>
<evidence type="ECO:0000256" key="4">
    <source>
        <dbReference type="ARBA" id="ARBA00022475"/>
    </source>
</evidence>
<dbReference type="Gene3D" id="2.40.50.100">
    <property type="match status" value="1"/>
</dbReference>
<comment type="caution">
    <text evidence="12">The sequence shown here is derived from an EMBL/GenBank/DDBJ whole genome shotgun (WGS) entry which is preliminary data.</text>
</comment>
<feature type="domain" description="AprE-like beta-barrel" evidence="11">
    <location>
        <begin position="335"/>
        <end position="421"/>
    </location>
</feature>
<evidence type="ECO:0000256" key="7">
    <source>
        <dbReference type="ARBA" id="ARBA00022989"/>
    </source>
</evidence>
<dbReference type="EMBL" id="JBHGPK010000035">
    <property type="protein sequence ID" value="MFC2254528.1"/>
    <property type="molecule type" value="Genomic_DNA"/>
</dbReference>
<evidence type="ECO:0000259" key="11">
    <source>
        <dbReference type="Pfam" id="PF26002"/>
    </source>
</evidence>
<dbReference type="NCBIfam" id="TIGR01843">
    <property type="entry name" value="type_I_hlyD"/>
    <property type="match status" value="1"/>
</dbReference>
<evidence type="ECO:0000256" key="1">
    <source>
        <dbReference type="ARBA" id="ARBA00004377"/>
    </source>
</evidence>
<dbReference type="Gene3D" id="2.40.30.170">
    <property type="match status" value="1"/>
</dbReference>
<feature type="domain" description="Multidrug resistance protein MdtA-like barrel-sandwich hybrid" evidence="10">
    <location>
        <begin position="62"/>
        <end position="326"/>
    </location>
</feature>
<keyword evidence="3 9" id="KW-0813">Transport</keyword>
<keyword evidence="4 9" id="KW-1003">Cell membrane</keyword>
<evidence type="ECO:0000256" key="8">
    <source>
        <dbReference type="ARBA" id="ARBA00023136"/>
    </source>
</evidence>
<name>A0ABV6ZQQ9_9HYPH</name>
<accession>A0ABV6ZQQ9</accession>
<dbReference type="PANTHER" id="PTHR30386:SF26">
    <property type="entry name" value="TRANSPORT PROTEIN COMB"/>
    <property type="match status" value="1"/>
</dbReference>
<comment type="similarity">
    <text evidence="2 9">Belongs to the membrane fusion protein (MFP) (TC 8.A.1) family.</text>
</comment>
<keyword evidence="5 9" id="KW-0997">Cell inner membrane</keyword>
<protein>
    <recommendedName>
        <fullName evidence="9">Membrane fusion protein (MFP) family protein</fullName>
    </recommendedName>
</protein>
<evidence type="ECO:0000256" key="6">
    <source>
        <dbReference type="ARBA" id="ARBA00022692"/>
    </source>
</evidence>
<keyword evidence="6" id="KW-0812">Transmembrane</keyword>
<dbReference type="Pfam" id="PF25917">
    <property type="entry name" value="BSH_RND"/>
    <property type="match status" value="1"/>
</dbReference>
<sequence length="444" mass="47820">MPDSRSNALAVNFVGPSPTLRWSGLVLCGLVVAAITGAALAKTEIVASGQGRVVPIGAVRLIQSQIDGRVDDILVREGESVSQGQTLLVLNQANQQAETERLNQLIARNEGTFAKLTAALDALSKTDPAQDGFLPDALSVLSQASLRADIMKTNQALLTTQLQSLSAIIHEIDANLGIARESQKSTQALLEKTEALLQLQQTIFEGATTLQRKGTLSQIEYTRQAQAYTQLQHDKAIQQQDLAIKATQIKALAATRVAKLASTREQWQASRNAVAHDLDDLRTNLTVATRDLAYATVTAPIAGWIEDLKIKTLGAHLAAGEVIANLVPSGEAVEIEAMVPTRETAFLEMGQPVYVKFDAYPAERYAMGHGTIRKISADTRHEGGQWVYTVRVALASPDLALPAGPIPITPGMTATIDIVTGERRLISYLFEPVVRSLMDGAHER</sequence>
<dbReference type="InterPro" id="IPR050739">
    <property type="entry name" value="MFP"/>
</dbReference>
<dbReference type="Pfam" id="PF26002">
    <property type="entry name" value="Beta-barrel_AprE"/>
    <property type="match status" value="1"/>
</dbReference>
<keyword evidence="7" id="KW-1133">Transmembrane helix</keyword>
<keyword evidence="8" id="KW-0472">Membrane</keyword>
<evidence type="ECO:0000256" key="5">
    <source>
        <dbReference type="ARBA" id="ARBA00022519"/>
    </source>
</evidence>
<dbReference type="InterPro" id="IPR058625">
    <property type="entry name" value="MdtA-like_BSH"/>
</dbReference>
<evidence type="ECO:0000256" key="2">
    <source>
        <dbReference type="ARBA" id="ARBA00009477"/>
    </source>
</evidence>
<dbReference type="PRINTS" id="PR01490">
    <property type="entry name" value="RTXTOXIND"/>
</dbReference>
<comment type="subcellular location">
    <subcellularLocation>
        <location evidence="1 9">Cell inner membrane</location>
        <topology evidence="1 9">Single-pass membrane protein</topology>
    </subcellularLocation>
</comment>
<gene>
    <name evidence="12" type="ORF">ACETRX_33280</name>
</gene>
<dbReference type="RefSeq" id="WP_394315203.1">
    <property type="nucleotide sequence ID" value="NZ_JBHGPK010000035.1"/>
</dbReference>
<dbReference type="SUPFAM" id="SSF111369">
    <property type="entry name" value="HlyD-like secretion proteins"/>
    <property type="match status" value="1"/>
</dbReference>
<dbReference type="Proteomes" id="UP001595190">
    <property type="component" value="Unassembled WGS sequence"/>
</dbReference>
<reference evidence="12 13" key="1">
    <citation type="submission" date="2024-09" db="EMBL/GenBank/DDBJ databases">
        <title>Description of Labrys sedimenti sp. nov., isolated from a diclofenac-degrading enrichment culture, and genome-based reclassification of Labrys portucalensis as a later heterotypic synonym of Labrys neptuniae.</title>
        <authorList>
            <person name="Tancsics A."/>
            <person name="Csepanyi A."/>
        </authorList>
    </citation>
    <scope>NUCLEOTIDE SEQUENCE [LARGE SCALE GENOMIC DNA]</scope>
    <source>
        <strain evidence="12 13">LMG 23412</strain>
    </source>
</reference>
<evidence type="ECO:0000313" key="12">
    <source>
        <dbReference type="EMBL" id="MFC2254528.1"/>
    </source>
</evidence>
<evidence type="ECO:0000256" key="9">
    <source>
        <dbReference type="RuleBase" id="RU365093"/>
    </source>
</evidence>